<dbReference type="OrthoDB" id="3514520at2"/>
<dbReference type="Pfam" id="PF01979">
    <property type="entry name" value="Amidohydro_1"/>
    <property type="match status" value="1"/>
</dbReference>
<dbReference type="EMBL" id="BLAE01000022">
    <property type="protein sequence ID" value="GES10498.1"/>
    <property type="molecule type" value="Genomic_DNA"/>
</dbReference>
<gene>
    <name evidence="2" type="ORF">Amac_040950</name>
</gene>
<dbReference type="InterPro" id="IPR006680">
    <property type="entry name" value="Amidohydro-rel"/>
</dbReference>
<dbReference type="InterPro" id="IPR011059">
    <property type="entry name" value="Metal-dep_hydrolase_composite"/>
</dbReference>
<dbReference type="Gene3D" id="3.20.20.140">
    <property type="entry name" value="Metal-dependent hydrolases"/>
    <property type="match status" value="1"/>
</dbReference>
<name>A0A5M3WWG1_9ACTN</name>
<dbReference type="AlphaFoldDB" id="A0A5M3WWG1"/>
<feature type="domain" description="Amidohydrolase-related" evidence="1">
    <location>
        <begin position="60"/>
        <end position="442"/>
    </location>
</feature>
<proteinExistence type="predicted"/>
<dbReference type="Proteomes" id="UP000331127">
    <property type="component" value="Unassembled WGS sequence"/>
</dbReference>
<dbReference type="PANTHER" id="PTHR43135">
    <property type="entry name" value="ALPHA-D-RIBOSE 1-METHYLPHOSPHONATE 5-TRIPHOSPHATE DIPHOSPHATASE"/>
    <property type="match status" value="1"/>
</dbReference>
<evidence type="ECO:0000259" key="1">
    <source>
        <dbReference type="Pfam" id="PF01979"/>
    </source>
</evidence>
<protein>
    <submittedName>
        <fullName evidence="2">Organophopsphate acid anhydrase</fullName>
    </submittedName>
</protein>
<organism evidence="2 3">
    <name type="scientific">Acrocarpospora macrocephala</name>
    <dbReference type="NCBI Taxonomy" id="150177"/>
    <lineage>
        <taxon>Bacteria</taxon>
        <taxon>Bacillati</taxon>
        <taxon>Actinomycetota</taxon>
        <taxon>Actinomycetes</taxon>
        <taxon>Streptosporangiales</taxon>
        <taxon>Streptosporangiaceae</taxon>
        <taxon>Acrocarpospora</taxon>
    </lineage>
</organism>
<dbReference type="InterPro" id="IPR051781">
    <property type="entry name" value="Metallo-dep_Hydrolase"/>
</dbReference>
<accession>A0A5M3WWG1</accession>
<keyword evidence="3" id="KW-1185">Reference proteome</keyword>
<sequence length="455" mass="49192">MTAQATRTAFVGATLIDGTGALPVADTAVVVGDGRITWVGARADLEHAPDLRIVDTGGKYMIPGLLDANVHLLIHVDPDVLLRYAPGCYDELVLEAAQIALRAGVTTVFDTWGPLESLRRVRDRINAGQAIGSRVFCAGNIIGNGGPYSADFFPNLGAGLSSSVVEAINRHWEQGVGAALTWMPAADVRVAVREYIATSDIDFVKYASSSHAHSRFLALSPDSQRAIVEEAHAAGMTVQACTQSPEALKAAIDAGVDLLQHGDVTGLHPMPEETLDRIVERRLPCVAFLYTQRHTTAFLERKPQWHGNDAWGEVMMVKDLNDRKLVKAGAMLLLGNDMGVYGPTAETSPMWGPFQSGIPDVPTHLGRSHIFWLRAAIERDMAPMDALLATTSNIAQAYGRLDELGTVEPGKRADLLILDADPLADPDNYARIAHVVKDGELVDRDRLPEHPVLTR</sequence>
<dbReference type="Gene3D" id="2.30.40.10">
    <property type="entry name" value="Urease, subunit C, domain 1"/>
    <property type="match status" value="1"/>
</dbReference>
<dbReference type="RefSeq" id="WP_155355934.1">
    <property type="nucleotide sequence ID" value="NZ_BAAAHL010000010.1"/>
</dbReference>
<reference evidence="2 3" key="1">
    <citation type="submission" date="2019-10" db="EMBL/GenBank/DDBJ databases">
        <title>Whole genome shotgun sequence of Acrocarpospora macrocephala NBRC 16266.</title>
        <authorList>
            <person name="Ichikawa N."/>
            <person name="Kimura A."/>
            <person name="Kitahashi Y."/>
            <person name="Komaki H."/>
            <person name="Oguchi A."/>
        </authorList>
    </citation>
    <scope>NUCLEOTIDE SEQUENCE [LARGE SCALE GENOMIC DNA]</scope>
    <source>
        <strain evidence="2 3">NBRC 16266</strain>
    </source>
</reference>
<evidence type="ECO:0000313" key="3">
    <source>
        <dbReference type="Proteomes" id="UP000331127"/>
    </source>
</evidence>
<evidence type="ECO:0000313" key="2">
    <source>
        <dbReference type="EMBL" id="GES10498.1"/>
    </source>
</evidence>
<comment type="caution">
    <text evidence="2">The sequence shown here is derived from an EMBL/GenBank/DDBJ whole genome shotgun (WGS) entry which is preliminary data.</text>
</comment>
<dbReference type="SUPFAM" id="SSF51556">
    <property type="entry name" value="Metallo-dependent hydrolases"/>
    <property type="match status" value="1"/>
</dbReference>
<dbReference type="PANTHER" id="PTHR43135:SF3">
    <property type="entry name" value="ALPHA-D-RIBOSE 1-METHYLPHOSPHONATE 5-TRIPHOSPHATE DIPHOSPHATASE"/>
    <property type="match status" value="1"/>
</dbReference>
<dbReference type="GO" id="GO:0016810">
    <property type="term" value="F:hydrolase activity, acting on carbon-nitrogen (but not peptide) bonds"/>
    <property type="evidence" value="ECO:0007669"/>
    <property type="project" value="InterPro"/>
</dbReference>
<dbReference type="SUPFAM" id="SSF51338">
    <property type="entry name" value="Composite domain of metallo-dependent hydrolases"/>
    <property type="match status" value="1"/>
</dbReference>
<dbReference type="InterPro" id="IPR032466">
    <property type="entry name" value="Metal_Hydrolase"/>
</dbReference>